<dbReference type="GO" id="GO:0006004">
    <property type="term" value="P:fucose metabolic process"/>
    <property type="evidence" value="ECO:0007669"/>
    <property type="project" value="UniProtKB-KW"/>
</dbReference>
<evidence type="ECO:0000256" key="3">
    <source>
        <dbReference type="ARBA" id="ARBA00022679"/>
    </source>
</evidence>
<accession>A0A9W8JED7</accession>
<evidence type="ECO:0000313" key="10">
    <source>
        <dbReference type="EMBL" id="KAJ2933062.1"/>
    </source>
</evidence>
<sequence length="890" mass="99829">MKRIPTLRGGRWGTFTCACVLAVFITYSTFVMRAPREAKPISLQGFECSERSAQCASDAEWMSPSSSLVFDHPVTRAQDNLRSDSYYVTSFAVAGFTNEFIAYMHLIYLGLQSGRIPIVPPIVPAAHISSSAGILPFSQAFNLSNLRHALRRPILEWTDVKQISRSNASVTLDTSPSDQALEHLGCWSTRPQSSKNPSFIRGSENALKLDLSFTRIPTFAYFKPKDKNEVHTTFSGLAAAILPDHTRRTSSQHLMAPSRFGKELPPGEQLACFDFLYYVTSGLKQFEFENRWSPVWYMVGRHLRFTDQLRDLGAEYLRSALDAGGEEPLPPIITVHIRRGDFLFRCNKGDEKAECYIPLAKYRQAVDDVRKQIHQKHRLDVTRVLVASDETDPEFWTQMTAFGWSYVNHTSSRTTEKYGEWYPLLIDKAILSMGIGFVGTQSSTFSVLNARRVEDWNDGSSWYLFSLKDAGAGPAIPLGEACKNFKVDENLQPVALAERAPWMVPSTSLNSGSPTPNARGILSQRIPIIPPFVPQSHVSEDAGILPFSHIYNLSNLRNAIKFPVLEWSDVKTLSPSSPSPSNNNGAPADAAERFGCWSVRQRNIPTPGRVPRTERVLSLDLAFTRAPPMAYWLDNPGDPHTRFPALAALIWPGHAHPASKNLPLMEHQGERIHSGGPGGQELWKGGPPDEQLACFDFLYWMTSGFQGYEIERRWSFAWNGVGTHLTFTDDLVDITRGYLRRAQGLPEDSVLPPMITIHIRRGDFGTHCKHGAKPPCYAPVSKYRELAQNIQNQIFETQKIHVTTVYVASDEQSPAFWQEIDSFGWIYLNHTTERTTERLGEWYPILIDKIALSFGVGFVGTAASTFSILNARRVEDWNNGIADYVNPMAD</sequence>
<organism evidence="10 11">
    <name type="scientific">Candolleomyces eurysporus</name>
    <dbReference type="NCBI Taxonomy" id="2828524"/>
    <lineage>
        <taxon>Eukaryota</taxon>
        <taxon>Fungi</taxon>
        <taxon>Dikarya</taxon>
        <taxon>Basidiomycota</taxon>
        <taxon>Agaricomycotina</taxon>
        <taxon>Agaricomycetes</taxon>
        <taxon>Agaricomycetidae</taxon>
        <taxon>Agaricales</taxon>
        <taxon>Agaricineae</taxon>
        <taxon>Psathyrellaceae</taxon>
        <taxon>Candolleomyces</taxon>
    </lineage>
</organism>
<dbReference type="PANTHER" id="PTHR13398:SF0">
    <property type="entry name" value="GDP-FUCOSE PROTEIN O-FUCOSYLTRANSFERASE 2"/>
    <property type="match status" value="1"/>
</dbReference>
<dbReference type="EMBL" id="JANBPK010000752">
    <property type="protein sequence ID" value="KAJ2933062.1"/>
    <property type="molecule type" value="Genomic_DNA"/>
</dbReference>
<evidence type="ECO:0000256" key="7">
    <source>
        <dbReference type="ARBA" id="ARBA00025803"/>
    </source>
</evidence>
<dbReference type="Gene3D" id="3.40.50.11350">
    <property type="match status" value="2"/>
</dbReference>
<keyword evidence="9" id="KW-1133">Transmembrane helix</keyword>
<dbReference type="OrthoDB" id="423313at2759"/>
<evidence type="ECO:0000256" key="4">
    <source>
        <dbReference type="ARBA" id="ARBA00022824"/>
    </source>
</evidence>
<evidence type="ECO:0000256" key="5">
    <source>
        <dbReference type="ARBA" id="ARBA00023253"/>
    </source>
</evidence>
<reference evidence="10" key="1">
    <citation type="submission" date="2022-06" db="EMBL/GenBank/DDBJ databases">
        <title>Genome Sequence of Candolleomyces eurysporus.</title>
        <authorList>
            <person name="Buettner E."/>
        </authorList>
    </citation>
    <scope>NUCLEOTIDE SEQUENCE</scope>
    <source>
        <strain evidence="10">VTCC 930004</strain>
    </source>
</reference>
<evidence type="ECO:0000313" key="11">
    <source>
        <dbReference type="Proteomes" id="UP001140091"/>
    </source>
</evidence>
<keyword evidence="9" id="KW-0812">Transmembrane</keyword>
<dbReference type="GO" id="GO:0005783">
    <property type="term" value="C:endoplasmic reticulum"/>
    <property type="evidence" value="ECO:0007669"/>
    <property type="project" value="UniProtKB-SubCell"/>
</dbReference>
<feature type="non-terminal residue" evidence="10">
    <location>
        <position position="1"/>
    </location>
</feature>
<protein>
    <recommendedName>
        <fullName evidence="8">GDP-fucose protein O-fucosyltransferase 2</fullName>
    </recommendedName>
</protein>
<comment type="caution">
    <text evidence="10">The sequence shown here is derived from an EMBL/GenBank/DDBJ whole genome shotgun (WGS) entry which is preliminary data.</text>
</comment>
<keyword evidence="5" id="KW-0294">Fucose metabolism</keyword>
<dbReference type="AlphaFoldDB" id="A0A9W8JED7"/>
<feature type="transmembrane region" description="Helical" evidence="9">
    <location>
        <begin position="12"/>
        <end position="32"/>
    </location>
</feature>
<evidence type="ECO:0000256" key="9">
    <source>
        <dbReference type="SAM" id="Phobius"/>
    </source>
</evidence>
<dbReference type="GO" id="GO:0046922">
    <property type="term" value="F:peptide-O-fucosyltransferase activity"/>
    <property type="evidence" value="ECO:0007669"/>
    <property type="project" value="InterPro"/>
</dbReference>
<dbReference type="Proteomes" id="UP001140091">
    <property type="component" value="Unassembled WGS sequence"/>
</dbReference>
<keyword evidence="3" id="KW-0808">Transferase</keyword>
<dbReference type="CDD" id="cd11296">
    <property type="entry name" value="O-FucT_like"/>
    <property type="match status" value="2"/>
</dbReference>
<evidence type="ECO:0000256" key="2">
    <source>
        <dbReference type="ARBA" id="ARBA00004922"/>
    </source>
</evidence>
<gene>
    <name evidence="10" type="ORF">H1R20_g4043</name>
</gene>
<dbReference type="InterPro" id="IPR019378">
    <property type="entry name" value="GDP-Fuc_O-FucTrfase"/>
</dbReference>
<name>A0A9W8JED7_9AGAR</name>
<evidence type="ECO:0000256" key="8">
    <source>
        <dbReference type="ARBA" id="ARBA00026232"/>
    </source>
</evidence>
<comment type="subcellular location">
    <subcellularLocation>
        <location evidence="1">Endoplasmic reticulum</location>
    </subcellularLocation>
</comment>
<comment type="pathway">
    <text evidence="2">Protein modification; protein glycosylation.</text>
</comment>
<dbReference type="Pfam" id="PF10250">
    <property type="entry name" value="O-FucT"/>
    <property type="match status" value="1"/>
</dbReference>
<evidence type="ECO:0000256" key="6">
    <source>
        <dbReference type="ARBA" id="ARBA00023277"/>
    </source>
</evidence>
<comment type="similarity">
    <text evidence="7">Belongs to the glycosyltransferase 68 family.</text>
</comment>
<keyword evidence="9" id="KW-0472">Membrane</keyword>
<keyword evidence="6" id="KW-0119">Carbohydrate metabolism</keyword>
<evidence type="ECO:0000256" key="1">
    <source>
        <dbReference type="ARBA" id="ARBA00004240"/>
    </source>
</evidence>
<keyword evidence="4" id="KW-0256">Endoplasmic reticulum</keyword>
<dbReference type="PANTHER" id="PTHR13398">
    <property type="entry name" value="GDP-FUCOSE PROTEIN O-FUCOSYLTRANSFERASE 2"/>
    <property type="match status" value="1"/>
</dbReference>
<dbReference type="InterPro" id="IPR045130">
    <property type="entry name" value="OFUT2-like"/>
</dbReference>
<proteinExistence type="inferred from homology"/>
<keyword evidence="11" id="KW-1185">Reference proteome</keyword>